<dbReference type="PROSITE" id="PS50994">
    <property type="entry name" value="INTEGRASE"/>
    <property type="match status" value="1"/>
</dbReference>
<dbReference type="InterPro" id="IPR017895">
    <property type="entry name" value="HTH_IS408/IS1162_type"/>
</dbReference>
<evidence type="ECO:0000256" key="1">
    <source>
        <dbReference type="ARBA" id="ARBA00009277"/>
    </source>
</evidence>
<dbReference type="Proteomes" id="UP000515442">
    <property type="component" value="Chromosome"/>
</dbReference>
<proteinExistence type="inferred from homology"/>
<evidence type="ECO:0000313" key="5">
    <source>
        <dbReference type="Proteomes" id="UP000515442"/>
    </source>
</evidence>
<dbReference type="InterPro" id="IPR036397">
    <property type="entry name" value="RNaseH_sf"/>
</dbReference>
<dbReference type="InterPro" id="IPR054353">
    <property type="entry name" value="IstA-like_C"/>
</dbReference>
<sequence>MKQFIPKLAAESRLKEILRLKYQAQLAHRQIALSLHISSSTVSYYLNRAAQLDITTWPLCERWDDVTLERAFLSTRAVSKTRHKPLPDWAVLHQELKQPGQKGVTLELLWQEYAERNNGAHYSYNHFCRLYKEWASVLQPSMRQTHIAGEKLFVDYCGQTMPIVDPHTGEILYRAQVFVAVLGASNYTFAEATRSQQLEDWVMSHKRAFEFFGGVPQLVVPDCLKSAVSVARNTDPDLNPTYQMLAAHFGTAIMPARPRKPKDKSKAEVGVQIVTRWILAVLRHETFHSLAHLNQRISGLLTRLNEKPFQKLPGCRASMFAELDAPALKPLPAYPYQYTKVVSVLVGKDYHVDLEKHYYSVPYALQGKRLEAHLAERTVTLYHAGKVVAQHPRSHRKGQHSSLPAHMPAHHQALLECSPERLLSWAASIGPYTTHWVDSFIRQAAHPAQAVRPCQALLGQSKKYGKARLEAACLRGYLTGANRLHHIRNMLKHGLEQQPVATSRQDPLQDIHHDNVHGEHYFH</sequence>
<organism evidence="4 5">
    <name type="scientific">Aeromonas veronii</name>
    <dbReference type="NCBI Taxonomy" id="654"/>
    <lineage>
        <taxon>Bacteria</taxon>
        <taxon>Pseudomonadati</taxon>
        <taxon>Pseudomonadota</taxon>
        <taxon>Gammaproteobacteria</taxon>
        <taxon>Aeromonadales</taxon>
        <taxon>Aeromonadaceae</taxon>
        <taxon>Aeromonas</taxon>
    </lineage>
</organism>
<dbReference type="GO" id="GO:0003676">
    <property type="term" value="F:nucleic acid binding"/>
    <property type="evidence" value="ECO:0007669"/>
    <property type="project" value="InterPro"/>
</dbReference>
<comment type="similarity">
    <text evidence="1">Belongs to the transposase IS21/IS408/IS1162 family.</text>
</comment>
<evidence type="ECO:0000259" key="2">
    <source>
        <dbReference type="PROSITE" id="PS50532"/>
    </source>
</evidence>
<evidence type="ECO:0000259" key="3">
    <source>
        <dbReference type="PROSITE" id="PS50994"/>
    </source>
</evidence>
<protein>
    <submittedName>
        <fullName evidence="4">Integrase</fullName>
    </submittedName>
</protein>
<dbReference type="Pfam" id="PF22483">
    <property type="entry name" value="Mu-transpos_C_2"/>
    <property type="match status" value="1"/>
</dbReference>
<dbReference type="PANTHER" id="PTHR35004:SF8">
    <property type="entry name" value="TRANSPOSASE RV3428C-RELATED"/>
    <property type="match status" value="1"/>
</dbReference>
<dbReference type="Gene3D" id="3.30.420.10">
    <property type="entry name" value="Ribonuclease H-like superfamily/Ribonuclease H"/>
    <property type="match status" value="1"/>
</dbReference>
<feature type="domain" description="Integrase catalytic" evidence="3">
    <location>
        <begin position="136"/>
        <end position="338"/>
    </location>
</feature>
<accession>A0A6S5BPM5</accession>
<feature type="domain" description="HTH IS408-type" evidence="2">
    <location>
        <begin position="14"/>
        <end position="96"/>
    </location>
</feature>
<dbReference type="AlphaFoldDB" id="A0A6S5BPM5"/>
<name>A0A6S5BPM5_AERVE</name>
<dbReference type="PANTHER" id="PTHR35004">
    <property type="entry name" value="TRANSPOSASE RV3428C-RELATED"/>
    <property type="match status" value="1"/>
</dbReference>
<dbReference type="InterPro" id="IPR001584">
    <property type="entry name" value="Integrase_cat-core"/>
</dbReference>
<dbReference type="EMBL" id="AP022038">
    <property type="protein sequence ID" value="BBR38807.1"/>
    <property type="molecule type" value="Genomic_DNA"/>
</dbReference>
<dbReference type="GO" id="GO:0015074">
    <property type="term" value="P:DNA integration"/>
    <property type="evidence" value="ECO:0007669"/>
    <property type="project" value="InterPro"/>
</dbReference>
<gene>
    <name evidence="4" type="ORF">WP3W19E03_13320</name>
</gene>
<dbReference type="SUPFAM" id="SSF53098">
    <property type="entry name" value="Ribonuclease H-like"/>
    <property type="match status" value="1"/>
</dbReference>
<dbReference type="NCBIfam" id="NF033546">
    <property type="entry name" value="transpos_IS21"/>
    <property type="match status" value="1"/>
</dbReference>
<evidence type="ECO:0000313" key="4">
    <source>
        <dbReference type="EMBL" id="BBR38807.1"/>
    </source>
</evidence>
<dbReference type="PROSITE" id="PS50532">
    <property type="entry name" value="HTH_IS408"/>
    <property type="match status" value="1"/>
</dbReference>
<dbReference type="InterPro" id="IPR012337">
    <property type="entry name" value="RNaseH-like_sf"/>
</dbReference>
<dbReference type="RefSeq" id="WP_182939205.1">
    <property type="nucleotide sequence ID" value="NZ_AP022038.1"/>
</dbReference>
<dbReference type="Pfam" id="PF00665">
    <property type="entry name" value="rve"/>
    <property type="match status" value="1"/>
</dbReference>
<reference evidence="4 5" key="1">
    <citation type="submission" date="2019-12" db="EMBL/GenBank/DDBJ databases">
        <title>complete genome sequences of Aeromonas veronii str. WP3-W19-ESBL-03 isolated from wastewater treatment plant effluent.</title>
        <authorList>
            <person name="Sekizuka T."/>
            <person name="Itokawa K."/>
            <person name="Yatsu K."/>
            <person name="Inamine Y."/>
            <person name="Kuroda M."/>
        </authorList>
    </citation>
    <scope>NUCLEOTIDE SEQUENCE [LARGE SCALE GENOMIC DNA]</scope>
    <source>
        <strain evidence="4 5">WP3-W19-ESBL-03</strain>
    </source>
</reference>